<dbReference type="InterPro" id="IPR000210">
    <property type="entry name" value="BTB/POZ_dom"/>
</dbReference>
<feature type="domain" description="BTB" evidence="3">
    <location>
        <begin position="842"/>
        <end position="908"/>
    </location>
</feature>
<proteinExistence type="predicted"/>
<protein>
    <recommendedName>
        <fullName evidence="3">BTB domain-containing protein</fullName>
    </recommendedName>
</protein>
<evidence type="ECO:0000256" key="2">
    <source>
        <dbReference type="PROSITE-ProRule" id="PRU00235"/>
    </source>
</evidence>
<feature type="repeat" description="RCC1" evidence="2">
    <location>
        <begin position="583"/>
        <end position="644"/>
    </location>
</feature>
<dbReference type="EMBL" id="KI913171">
    <property type="protein sequence ID" value="ETV69883.1"/>
    <property type="molecule type" value="Genomic_DNA"/>
</dbReference>
<dbReference type="Pfam" id="PF00651">
    <property type="entry name" value="BTB"/>
    <property type="match status" value="2"/>
</dbReference>
<evidence type="ECO:0000256" key="1">
    <source>
        <dbReference type="ARBA" id="ARBA00022737"/>
    </source>
</evidence>
<dbReference type="InterPro" id="IPR009091">
    <property type="entry name" value="RCC1/BLIP-II"/>
</dbReference>
<dbReference type="SUPFAM" id="SSF50985">
    <property type="entry name" value="RCC1/BLIP-II"/>
    <property type="match status" value="2"/>
</dbReference>
<dbReference type="InterPro" id="IPR011333">
    <property type="entry name" value="SKP1/BTB/POZ_sf"/>
</dbReference>
<name>W4FT92_APHAT</name>
<dbReference type="SMART" id="SM00225">
    <property type="entry name" value="BTB"/>
    <property type="match status" value="2"/>
</dbReference>
<dbReference type="OrthoDB" id="9997739at2759"/>
<dbReference type="AlphaFoldDB" id="W4FT92"/>
<feature type="repeat" description="RCC1" evidence="2">
    <location>
        <begin position="345"/>
        <end position="403"/>
    </location>
</feature>
<dbReference type="PRINTS" id="PR00633">
    <property type="entry name" value="RCCNDNSATION"/>
</dbReference>
<dbReference type="RefSeq" id="XP_009840623.1">
    <property type="nucleotide sequence ID" value="XM_009842321.1"/>
</dbReference>
<feature type="repeat" description="RCC1" evidence="2">
    <location>
        <begin position="455"/>
        <end position="520"/>
    </location>
</feature>
<dbReference type="Gene3D" id="1.25.40.420">
    <property type="match status" value="1"/>
</dbReference>
<dbReference type="PANTHER" id="PTHR22872">
    <property type="entry name" value="BTK-BINDING PROTEIN-RELATED"/>
    <property type="match status" value="1"/>
</dbReference>
<feature type="repeat" description="RCC1" evidence="2">
    <location>
        <begin position="404"/>
        <end position="454"/>
    </location>
</feature>
<dbReference type="InterPro" id="IPR000408">
    <property type="entry name" value="Reg_chr_condens"/>
</dbReference>
<dbReference type="GeneID" id="20816485"/>
<dbReference type="Gene3D" id="3.30.710.10">
    <property type="entry name" value="Potassium Channel Kv1.1, Chain A"/>
    <property type="match status" value="2"/>
</dbReference>
<dbReference type="SUPFAM" id="SSF54695">
    <property type="entry name" value="POZ domain"/>
    <property type="match status" value="2"/>
</dbReference>
<feature type="domain" description="BTB" evidence="3">
    <location>
        <begin position="705"/>
        <end position="774"/>
    </location>
</feature>
<dbReference type="VEuPathDB" id="FungiDB:H257_14489"/>
<sequence>MGLTGKEDDLLHVKDVLHDMIESTKQLDAFMQRLCRENLVDASSIPAAFDRNAMMTSTDLEQRRDNNSTLDISCPIAYFERMSKDLQGRPDGFKLPLHLLVEKPVNLNAICASDIRGSDKVSYRINDMAISPRASLNQLMETLVARLCAVNCTLSTVDADKLAHCLVFVSQDADKHMVLAGQALFPSMLTKCEWKTGSIIAHIGVNVGLQEDSTWGVGVTMELDAILRCRPIDNEVATNMSPPIRARYTCAFHRDTSQGKEERFCITHHYVELSEMMPTTPRMPLASVVRMHQPREKADTVDVLELVHSCDSIPTPLTFPSPFGRTRIIAIASSSVHTLFLSDLGHIYAKGASLDGALGLGTQRSATEIPQLVEFAEVQTMVIQVAAAGDDASGAHSIAVTSDGQVYTWGARVACGTSGPPQCDRPEQVIFPMNAVQGIQVAAGTSFSLVLSQEGHVFAWGKFLHGRLGLGNIPPNRMASSSRGIRHDQQLQKLPAKIPNLSGVTQIACGAAHSACVTRGGQLWMWGKNSHGQLGLGHLTDLFTPTLLGFFPPADNMTSSAATPAMQQVACGPEFTVALDQDGGVWSWGAGLSGSGLPAFTAPPSSLNDLPRWSWLRPARVLALGHGIQSISAGGSHAGAVTWQGDAFVWGTLSAGALFQDVPLLVCPTQVVQTMACHDTNTYVIGGTTFLGKAMFDLLSHRTLCDVVLLASGKRLAAHQMVLSHRSSVLRNLMAAETYSNTTMLQVILPPSIRHDICVLVLEYIYTDTLFTPVDPTSCVPMDLHRAAIELDLPGLAALCDQYITMDLASYTSSSSASSSEPSSILTPQLTFVNALGSNVYADVTLLAESHAIPAHKCMLVARSDYFRALFDTNMRDANLSVLPVDVSYATMQRVLAFMYSDVWTPPSSDEALLDELVAADKYGVARLKVLCEANAVVTLENCMEVLVLADMVHAMLLYENAITFVLNHLHVLAAAPSFMQVAEEYPKLMHEVIHRPSRNKERMMWRAWERDYDKATADQPQSNPAKLTLMVPFVFLAASAVSFAHVSAQLPQLGSYIPAINAVVFVALCAYCFRDLLHW</sequence>
<evidence type="ECO:0000313" key="4">
    <source>
        <dbReference type="EMBL" id="ETV69883.1"/>
    </source>
</evidence>
<dbReference type="CDD" id="cd18186">
    <property type="entry name" value="BTB_POZ_ZBTB_KLHL-like"/>
    <property type="match status" value="2"/>
</dbReference>
<evidence type="ECO:0000259" key="3">
    <source>
        <dbReference type="PROSITE" id="PS50097"/>
    </source>
</evidence>
<accession>W4FT92</accession>
<keyword evidence="1" id="KW-0677">Repeat</keyword>
<dbReference type="STRING" id="112090.W4FT92"/>
<dbReference type="CDD" id="cd14733">
    <property type="entry name" value="BACK"/>
    <property type="match status" value="1"/>
</dbReference>
<dbReference type="Gene3D" id="2.130.10.30">
    <property type="entry name" value="Regulator of chromosome condensation 1/beta-lactamase-inhibitor protein II"/>
    <property type="match status" value="2"/>
</dbReference>
<organism evidence="4">
    <name type="scientific">Aphanomyces astaci</name>
    <name type="common">Crayfish plague agent</name>
    <dbReference type="NCBI Taxonomy" id="112090"/>
    <lineage>
        <taxon>Eukaryota</taxon>
        <taxon>Sar</taxon>
        <taxon>Stramenopiles</taxon>
        <taxon>Oomycota</taxon>
        <taxon>Saprolegniomycetes</taxon>
        <taxon>Saprolegniales</taxon>
        <taxon>Verrucalvaceae</taxon>
        <taxon>Aphanomyces</taxon>
    </lineage>
</organism>
<dbReference type="PROSITE" id="PS50097">
    <property type="entry name" value="BTB"/>
    <property type="match status" value="2"/>
</dbReference>
<dbReference type="InterPro" id="IPR058923">
    <property type="entry name" value="RCC1-like_dom"/>
</dbReference>
<dbReference type="Pfam" id="PF25390">
    <property type="entry name" value="WD40_RLD"/>
    <property type="match status" value="1"/>
</dbReference>
<dbReference type="InterPro" id="IPR051625">
    <property type="entry name" value="Signaling_Regulatory_Domain"/>
</dbReference>
<gene>
    <name evidence="4" type="ORF">H257_14489</name>
</gene>
<dbReference type="PROSITE" id="PS50012">
    <property type="entry name" value="RCC1_3"/>
    <property type="match status" value="5"/>
</dbReference>
<reference evidence="4" key="1">
    <citation type="submission" date="2013-12" db="EMBL/GenBank/DDBJ databases">
        <title>The Genome Sequence of Aphanomyces astaci APO3.</title>
        <authorList>
            <consortium name="The Broad Institute Genomics Platform"/>
            <person name="Russ C."/>
            <person name="Tyler B."/>
            <person name="van West P."/>
            <person name="Dieguez-Uribeondo J."/>
            <person name="Young S.K."/>
            <person name="Zeng Q."/>
            <person name="Gargeya S."/>
            <person name="Fitzgerald M."/>
            <person name="Abouelleil A."/>
            <person name="Alvarado L."/>
            <person name="Chapman S.B."/>
            <person name="Gainer-Dewar J."/>
            <person name="Goldberg J."/>
            <person name="Griggs A."/>
            <person name="Gujja S."/>
            <person name="Hansen M."/>
            <person name="Howarth C."/>
            <person name="Imamovic A."/>
            <person name="Ireland A."/>
            <person name="Larimer J."/>
            <person name="McCowan C."/>
            <person name="Murphy C."/>
            <person name="Pearson M."/>
            <person name="Poon T.W."/>
            <person name="Priest M."/>
            <person name="Roberts A."/>
            <person name="Saif S."/>
            <person name="Shea T."/>
            <person name="Sykes S."/>
            <person name="Wortman J."/>
            <person name="Nusbaum C."/>
            <person name="Birren B."/>
        </authorList>
    </citation>
    <scope>NUCLEOTIDE SEQUENCE [LARGE SCALE GENOMIC DNA]</scope>
    <source>
        <strain evidence="4">APO3</strain>
    </source>
</reference>
<feature type="repeat" description="RCC1" evidence="2">
    <location>
        <begin position="521"/>
        <end position="582"/>
    </location>
</feature>